<keyword evidence="6 11" id="KW-0560">Oxidoreductase</keyword>
<dbReference type="NCBIfam" id="TIGR01327">
    <property type="entry name" value="PGDH"/>
    <property type="match status" value="1"/>
</dbReference>
<dbReference type="SUPFAM" id="SSF55021">
    <property type="entry name" value="ACT-like"/>
    <property type="match status" value="1"/>
</dbReference>
<name>A0A0B6AA53_PRIM2</name>
<comment type="catalytic activity">
    <reaction evidence="10 11">
        <text>(2R)-3-phosphoglycerate + NAD(+) = 3-phosphooxypyruvate + NADH + H(+)</text>
        <dbReference type="Rhea" id="RHEA:12641"/>
        <dbReference type="ChEBI" id="CHEBI:15378"/>
        <dbReference type="ChEBI" id="CHEBI:18110"/>
        <dbReference type="ChEBI" id="CHEBI:57540"/>
        <dbReference type="ChEBI" id="CHEBI:57945"/>
        <dbReference type="ChEBI" id="CHEBI:58272"/>
        <dbReference type="EC" id="1.1.1.95"/>
    </reaction>
</comment>
<comment type="catalytic activity">
    <reaction evidence="9">
        <text>(R)-2-hydroxyglutarate + NAD(+) = 2-oxoglutarate + NADH + H(+)</text>
        <dbReference type="Rhea" id="RHEA:49612"/>
        <dbReference type="ChEBI" id="CHEBI:15378"/>
        <dbReference type="ChEBI" id="CHEBI:15801"/>
        <dbReference type="ChEBI" id="CHEBI:16810"/>
        <dbReference type="ChEBI" id="CHEBI:57540"/>
        <dbReference type="ChEBI" id="CHEBI:57945"/>
        <dbReference type="EC" id="1.1.1.399"/>
    </reaction>
</comment>
<reference evidence="12 13" key="1">
    <citation type="journal article" date="2015" name="Genome Announc.">
        <title>Complete genome sequences for 35 biothreat assay-relevant bacillus species.</title>
        <authorList>
            <person name="Johnson S.L."/>
            <person name="Daligault H.E."/>
            <person name="Davenport K.W."/>
            <person name="Jaissle J."/>
            <person name="Frey K.G."/>
            <person name="Ladner J.T."/>
            <person name="Broomall S.M."/>
            <person name="Bishop-Lilly K.A."/>
            <person name="Bruce D.C."/>
            <person name="Gibbons H.S."/>
            <person name="Coyne S.R."/>
            <person name="Lo C.C."/>
            <person name="Meincke L."/>
            <person name="Munk A.C."/>
            <person name="Koroleva G.I."/>
            <person name="Rosenzweig C.N."/>
            <person name="Palacios G.F."/>
            <person name="Redden C.L."/>
            <person name="Minogue T.D."/>
            <person name="Chain P.S."/>
        </authorList>
    </citation>
    <scope>NUCLEOTIDE SEQUENCE [LARGE SCALE GENOMIC DNA]</scope>
    <source>
        <strain evidence="13">ATCC 14581 / DSM 32 / JCM 2506 / NBRC 15308 / NCIMB 9376 / NCTC 10342 / NRRL B-14308 / VKM B-512</strain>
    </source>
</reference>
<comment type="similarity">
    <text evidence="3 11">Belongs to the D-isomer specific 2-hydroxyacid dehydrogenase family.</text>
</comment>
<dbReference type="InterPro" id="IPR029753">
    <property type="entry name" value="D-isomer_DH_CS"/>
</dbReference>
<dbReference type="PROSITE" id="PS00671">
    <property type="entry name" value="D_2_HYDROXYACID_DH_3"/>
    <property type="match status" value="1"/>
</dbReference>
<dbReference type="GO" id="GO:0006564">
    <property type="term" value="P:L-serine biosynthetic process"/>
    <property type="evidence" value="ECO:0007669"/>
    <property type="project" value="UniProtKB-UniRule"/>
</dbReference>
<dbReference type="Pfam" id="PF01842">
    <property type="entry name" value="ACT"/>
    <property type="match status" value="1"/>
</dbReference>
<evidence type="ECO:0000256" key="7">
    <source>
        <dbReference type="ARBA" id="ARBA00023027"/>
    </source>
</evidence>
<sequence length="524" mass="57337">MYNVLVADSISNEGLAPLLEAPHVNLTRKKVEEVENDLHTYDALLVRSATTVTEDLLAKMPNLKIVARAGVGVDNIDIEASTKRGVVVINAPNGNTISTAEHTFAMMASLFRHIPQGNASVKAREWNRSAFVGTELNRKHLGIIGFGRIGSELAKRAKAFNMSVHVYDPFLTSSRAEKLGVELLSLDELLAAADVITVHTPLTKETKGLLNRDTLAKTKKGVFLLNCARGGIIDEKALVHYLEIGHVQGAAIDVFEVEPPIDNPLLHFDQVITTPHLGASTKEAQLNVAEDVAHDVLRFLEGNPVSSSINLPTLSKEVFEKIQPFTSLTKQMGAILSQCMREPVQHISISYGGTVTDLETTYITRSLLSGFLTHRIDSPVNEVNASMIAKERGITFGEKTSEDTQGYSNMIDVTVTGEQRTFTITGTYIAGYGPRIVNIDSFDIDFYPEGHLLYIRHSDQPGVIGNVGKVLGDLRINIATMQVGRKQKGGEAIMMLTFDKLLDDSVIASLKQTNEIVTIQRIEL</sequence>
<dbReference type="Gene3D" id="3.30.70.260">
    <property type="match status" value="1"/>
</dbReference>
<dbReference type="InterPro" id="IPR029752">
    <property type="entry name" value="D-isomer_DH_CS1"/>
</dbReference>
<evidence type="ECO:0000313" key="13">
    <source>
        <dbReference type="Proteomes" id="UP000031829"/>
    </source>
</evidence>
<dbReference type="InterPro" id="IPR006139">
    <property type="entry name" value="D-isomer_2_OHA_DH_cat_dom"/>
</dbReference>
<dbReference type="Gene3D" id="3.30.1330.90">
    <property type="entry name" value="D-3-phosphoglycerate dehydrogenase, domain 3"/>
    <property type="match status" value="1"/>
</dbReference>
<dbReference type="PANTHER" id="PTHR42789:SF1">
    <property type="entry name" value="D-ISOMER SPECIFIC 2-HYDROXYACID DEHYDROGENASE FAMILY PROTEIN (AFU_ORTHOLOGUE AFUA_6G10090)"/>
    <property type="match status" value="1"/>
</dbReference>
<accession>A0A0B6AA53</accession>
<evidence type="ECO:0000256" key="11">
    <source>
        <dbReference type="RuleBase" id="RU363003"/>
    </source>
</evidence>
<keyword evidence="7 11" id="KW-0520">NAD</keyword>
<organism evidence="12 13">
    <name type="scientific">Priestia megaterium (strain ATCC 14581 / DSM 32 / CCUG 1817 / JCM 2506 / NBRC 15308 / NCIMB 9376 / NCTC 10342 / NRRL B-14308 / VKM B-512 / Ford 19)</name>
    <name type="common">Bacillus megaterium</name>
    <dbReference type="NCBI Taxonomy" id="1348623"/>
    <lineage>
        <taxon>Bacteria</taxon>
        <taxon>Bacillati</taxon>
        <taxon>Bacillota</taxon>
        <taxon>Bacilli</taxon>
        <taxon>Bacillales</taxon>
        <taxon>Bacillaceae</taxon>
        <taxon>Priestia</taxon>
    </lineage>
</organism>
<dbReference type="InterPro" id="IPR029009">
    <property type="entry name" value="ASB_dom_sf"/>
</dbReference>
<proteinExistence type="inferred from homology"/>
<dbReference type="HOGENOM" id="CLU_019796_8_1_9"/>
<dbReference type="InterPro" id="IPR050857">
    <property type="entry name" value="D-2-hydroxyacid_DH"/>
</dbReference>
<dbReference type="CDD" id="cd04902">
    <property type="entry name" value="ACT_3PGDH-xct"/>
    <property type="match status" value="1"/>
</dbReference>
<evidence type="ECO:0000313" key="12">
    <source>
        <dbReference type="EMBL" id="AJI21840.1"/>
    </source>
</evidence>
<gene>
    <name evidence="12" type="primary">serA</name>
    <name evidence="12" type="ORF">BG04_1283</name>
</gene>
<evidence type="ECO:0000256" key="2">
    <source>
        <dbReference type="ARBA" id="ARBA00005216"/>
    </source>
</evidence>
<dbReference type="Gene3D" id="3.40.50.720">
    <property type="entry name" value="NAD(P)-binding Rossmann-like Domain"/>
    <property type="match status" value="2"/>
</dbReference>
<dbReference type="PROSITE" id="PS00065">
    <property type="entry name" value="D_2_HYDROXYACID_DH_1"/>
    <property type="match status" value="1"/>
</dbReference>
<dbReference type="PANTHER" id="PTHR42789">
    <property type="entry name" value="D-ISOMER SPECIFIC 2-HYDROXYACID DEHYDROGENASE FAMILY PROTEIN (AFU_ORTHOLOGUE AFUA_6G10090)"/>
    <property type="match status" value="1"/>
</dbReference>
<evidence type="ECO:0000256" key="6">
    <source>
        <dbReference type="ARBA" id="ARBA00023002"/>
    </source>
</evidence>
<comment type="function">
    <text evidence="1">Catalyzes the reversible oxidation of 3-phospho-D-glycerate to 3-phosphonooxypyruvate, the first step of the phosphorylated L-serine biosynthesis pathway. Also catalyzes the reversible oxidation of 2-hydroxyglutarate to 2-oxoglutarate.</text>
</comment>
<dbReference type="InterPro" id="IPR006140">
    <property type="entry name" value="D-isomer_DH_NAD-bd"/>
</dbReference>
<evidence type="ECO:0000256" key="4">
    <source>
        <dbReference type="ARBA" id="ARBA00021582"/>
    </source>
</evidence>
<dbReference type="RefSeq" id="WP_034649034.1">
    <property type="nucleotide sequence ID" value="NZ_BCVB01000001.1"/>
</dbReference>
<dbReference type="PROSITE" id="PS51671">
    <property type="entry name" value="ACT"/>
    <property type="match status" value="1"/>
</dbReference>
<evidence type="ECO:0000256" key="5">
    <source>
        <dbReference type="ARBA" id="ARBA00022605"/>
    </source>
</evidence>
<dbReference type="GeneID" id="93644758"/>
<dbReference type="FunFam" id="3.40.50.720:FF:000021">
    <property type="entry name" value="D-3-phosphoglycerate dehydrogenase"/>
    <property type="match status" value="1"/>
</dbReference>
<dbReference type="InterPro" id="IPR002912">
    <property type="entry name" value="ACT_dom"/>
</dbReference>
<dbReference type="Proteomes" id="UP000031829">
    <property type="component" value="Chromosome"/>
</dbReference>
<dbReference type="InterPro" id="IPR045865">
    <property type="entry name" value="ACT-like_dom_sf"/>
</dbReference>
<dbReference type="EMBL" id="CP009920">
    <property type="protein sequence ID" value="AJI21840.1"/>
    <property type="molecule type" value="Genomic_DNA"/>
</dbReference>
<evidence type="ECO:0000256" key="1">
    <source>
        <dbReference type="ARBA" id="ARBA00003800"/>
    </source>
</evidence>
<dbReference type="SUPFAM" id="SSF51735">
    <property type="entry name" value="NAD(P)-binding Rossmann-fold domains"/>
    <property type="match status" value="1"/>
</dbReference>
<dbReference type="UniPathway" id="UPA00135">
    <property type="reaction ID" value="UER00196"/>
</dbReference>
<dbReference type="KEGG" id="bmeg:BG04_1283"/>
<comment type="pathway">
    <text evidence="2 11">Amino-acid biosynthesis; L-serine biosynthesis; L-serine from 3-phospho-D-glycerate: step 1/3.</text>
</comment>
<dbReference type="SUPFAM" id="SSF143548">
    <property type="entry name" value="Serine metabolism enzymes domain"/>
    <property type="match status" value="1"/>
</dbReference>
<dbReference type="PROSITE" id="PS00670">
    <property type="entry name" value="D_2_HYDROXYACID_DH_2"/>
    <property type="match status" value="1"/>
</dbReference>
<dbReference type="FunFam" id="3.30.1330.90:FF:000003">
    <property type="entry name" value="D-3-phosphoglycerate dehydrogenase"/>
    <property type="match status" value="1"/>
</dbReference>
<evidence type="ECO:0000256" key="9">
    <source>
        <dbReference type="ARBA" id="ARBA00048126"/>
    </source>
</evidence>
<dbReference type="SUPFAM" id="SSF52283">
    <property type="entry name" value="Formate/glycerate dehydrogenase catalytic domain-like"/>
    <property type="match status" value="1"/>
</dbReference>
<dbReference type="GO" id="GO:0004617">
    <property type="term" value="F:phosphoglycerate dehydrogenase activity"/>
    <property type="evidence" value="ECO:0007669"/>
    <property type="project" value="UniProtKB-UniRule"/>
</dbReference>
<dbReference type="CDD" id="cd12173">
    <property type="entry name" value="PGDH_4"/>
    <property type="match status" value="1"/>
</dbReference>
<dbReference type="FunFam" id="3.30.70.260:FF:000008">
    <property type="entry name" value="D-3-phosphoglycerate dehydrogenase, chloroplastic"/>
    <property type="match status" value="1"/>
</dbReference>
<dbReference type="InterPro" id="IPR036291">
    <property type="entry name" value="NAD(P)-bd_dom_sf"/>
</dbReference>
<dbReference type="GO" id="GO:0051287">
    <property type="term" value="F:NAD binding"/>
    <property type="evidence" value="ECO:0007669"/>
    <property type="project" value="UniProtKB-UniRule"/>
</dbReference>
<dbReference type="InterPro" id="IPR045626">
    <property type="entry name" value="PGDH_ASB_dom"/>
</dbReference>
<dbReference type="Pfam" id="PF02826">
    <property type="entry name" value="2-Hacid_dh_C"/>
    <property type="match status" value="1"/>
</dbReference>
<keyword evidence="8 11" id="KW-0718">Serine biosynthesis</keyword>
<keyword evidence="5 11" id="KW-0028">Amino-acid biosynthesis</keyword>
<dbReference type="Pfam" id="PF00389">
    <property type="entry name" value="2-Hacid_dh"/>
    <property type="match status" value="1"/>
</dbReference>
<dbReference type="Pfam" id="PF19304">
    <property type="entry name" value="PGDH_inter"/>
    <property type="match status" value="1"/>
</dbReference>
<dbReference type="InterPro" id="IPR006236">
    <property type="entry name" value="PGDH"/>
</dbReference>
<dbReference type="EC" id="1.1.1.95" evidence="11"/>
<evidence type="ECO:0000256" key="10">
    <source>
        <dbReference type="ARBA" id="ARBA00048731"/>
    </source>
</evidence>
<protein>
    <recommendedName>
        <fullName evidence="4 11">D-3-phosphoglycerate dehydrogenase</fullName>
        <ecNumber evidence="11">1.1.1.95</ecNumber>
    </recommendedName>
</protein>
<evidence type="ECO:0000256" key="3">
    <source>
        <dbReference type="ARBA" id="ARBA00005854"/>
    </source>
</evidence>
<evidence type="ECO:0000256" key="8">
    <source>
        <dbReference type="ARBA" id="ARBA00023299"/>
    </source>
</evidence>
<dbReference type="AlphaFoldDB" id="A0A0B6AA53"/>